<keyword evidence="5" id="KW-0493">Microtubule</keyword>
<keyword evidence="3" id="KW-0963">Cytoplasm</keyword>
<dbReference type="GeneID" id="116293050"/>
<dbReference type="GO" id="GO:0005815">
    <property type="term" value="C:microtubule organizing center"/>
    <property type="evidence" value="ECO:0007669"/>
    <property type="project" value="TreeGrafter"/>
</dbReference>
<evidence type="ECO:0000259" key="11">
    <source>
        <dbReference type="Pfam" id="PF14932"/>
    </source>
</evidence>
<feature type="domain" description="HAUS augmin-like complex subunit 3 N-terminal" evidence="11">
    <location>
        <begin position="29"/>
        <end position="287"/>
    </location>
</feature>
<keyword evidence="6" id="KW-0498">Mitosis</keyword>
<keyword evidence="7 10" id="KW-0175">Coiled coil</keyword>
<dbReference type="GO" id="GO:0051225">
    <property type="term" value="P:spindle assembly"/>
    <property type="evidence" value="ECO:0007669"/>
    <property type="project" value="InterPro"/>
</dbReference>
<evidence type="ECO:0000313" key="13">
    <source>
        <dbReference type="RefSeq" id="XP_031556301.1"/>
    </source>
</evidence>
<evidence type="ECO:0000313" key="12">
    <source>
        <dbReference type="Proteomes" id="UP000515163"/>
    </source>
</evidence>
<dbReference type="PRINTS" id="PR02089">
    <property type="entry name" value="HAUSAUGMINL3"/>
</dbReference>
<sequence length="548" mass="62510">MSQGDRLARTLQRIGCPKAKHFTGESLEWLFENQPSLPFLEWFCDNISGDNVLSEDELTRYEELVSSGEGILEGDKLTEALSCAQGTDERVERSIDAIREEIESLKRTSEQTNKRLQKLVFHRNKLSLHQTRCAHQLSQVSGVEKQEMKNYKKCLELSQVDSNEMDLAISNLQQIVCDLTSLYTQQGQERDNAKVFLSQMSYQDFFDSEEKFTSELTLYTKKQFFEGIADMAGRGDKSRYDLLEISDPTALLIRGESEEVTMNDCKELARLQSVFALSESKRIDAEASRMGVKTALSLAKEKDRAMLRHHHVIDQLLLQRSRYEFLSMTLEVEAHKHRDIHRLLCAVESGLQHLSSSIEERINKMSEPALLPLDARRGTIDSRDVFVGHLHKMLKPSDTPDQEGQLFLTYNQLVDWSSRLIGRVQELQYTLQSTQQHQENTLRKLEVNVQQCQKAAYGGSTTAGGLPQLTPQRLGDSLVQLEEVLSTLEQSIKDIIKDVEGKKKVLRSDNLKAMKRELFVCFFTDTSRLRRAIAELAARVDAQIVSTQ</sequence>
<evidence type="ECO:0000256" key="5">
    <source>
        <dbReference type="ARBA" id="ARBA00022701"/>
    </source>
</evidence>
<comment type="similarity">
    <text evidence="2">Belongs to the HAUS3 family.</text>
</comment>
<dbReference type="GO" id="GO:0070652">
    <property type="term" value="C:HAUS complex"/>
    <property type="evidence" value="ECO:0007669"/>
    <property type="project" value="InterPro"/>
</dbReference>
<dbReference type="OrthoDB" id="2159690at2759"/>
<dbReference type="InterPro" id="IPR026206">
    <property type="entry name" value="HAUS3"/>
</dbReference>
<keyword evidence="4" id="KW-0132">Cell division</keyword>
<protein>
    <submittedName>
        <fullName evidence="13">HAUS augmin-like complex subunit 3</fullName>
    </submittedName>
</protein>
<dbReference type="FunCoup" id="A0A6P8HKG6">
    <property type="interactions" value="1694"/>
</dbReference>
<keyword evidence="12" id="KW-1185">Reference proteome</keyword>
<comment type="subcellular location">
    <subcellularLocation>
        <location evidence="1">Cytoplasm</location>
        <location evidence="1">Cytoskeleton</location>
        <location evidence="1">Spindle</location>
    </subcellularLocation>
</comment>
<dbReference type="PANTHER" id="PTHR19378:SF0">
    <property type="entry name" value="HAUS AUGMIN-LIKE COMPLEX SUBUNIT 3"/>
    <property type="match status" value="1"/>
</dbReference>
<evidence type="ECO:0000256" key="2">
    <source>
        <dbReference type="ARBA" id="ARBA00009645"/>
    </source>
</evidence>
<evidence type="ECO:0000256" key="10">
    <source>
        <dbReference type="SAM" id="Coils"/>
    </source>
</evidence>
<name>A0A6P8HKG6_ACTTE</name>
<proteinExistence type="inferred from homology"/>
<dbReference type="GO" id="GO:0051301">
    <property type="term" value="P:cell division"/>
    <property type="evidence" value="ECO:0007669"/>
    <property type="project" value="UniProtKB-KW"/>
</dbReference>
<evidence type="ECO:0000256" key="9">
    <source>
        <dbReference type="ARBA" id="ARBA00023306"/>
    </source>
</evidence>
<dbReference type="Proteomes" id="UP000515163">
    <property type="component" value="Unplaced"/>
</dbReference>
<dbReference type="GO" id="GO:0072686">
    <property type="term" value="C:mitotic spindle"/>
    <property type="evidence" value="ECO:0007669"/>
    <property type="project" value="TreeGrafter"/>
</dbReference>
<organism evidence="12 13">
    <name type="scientific">Actinia tenebrosa</name>
    <name type="common">Australian red waratah sea anemone</name>
    <dbReference type="NCBI Taxonomy" id="6105"/>
    <lineage>
        <taxon>Eukaryota</taxon>
        <taxon>Metazoa</taxon>
        <taxon>Cnidaria</taxon>
        <taxon>Anthozoa</taxon>
        <taxon>Hexacorallia</taxon>
        <taxon>Actiniaria</taxon>
        <taxon>Actiniidae</taxon>
        <taxon>Actinia</taxon>
    </lineage>
</organism>
<dbReference type="GO" id="GO:0005874">
    <property type="term" value="C:microtubule"/>
    <property type="evidence" value="ECO:0007669"/>
    <property type="project" value="UniProtKB-KW"/>
</dbReference>
<evidence type="ECO:0000256" key="7">
    <source>
        <dbReference type="ARBA" id="ARBA00023054"/>
    </source>
</evidence>
<feature type="coiled-coil region" evidence="10">
    <location>
        <begin position="435"/>
        <end position="498"/>
    </location>
</feature>
<dbReference type="InterPro" id="IPR032733">
    <property type="entry name" value="HAUS3_N"/>
</dbReference>
<evidence type="ECO:0000256" key="6">
    <source>
        <dbReference type="ARBA" id="ARBA00022776"/>
    </source>
</evidence>
<dbReference type="PANTHER" id="PTHR19378">
    <property type="entry name" value="GOLGIN- RELATED"/>
    <property type="match status" value="1"/>
</dbReference>
<dbReference type="KEGG" id="aten:116293050"/>
<accession>A0A6P8HKG6</accession>
<feature type="coiled-coil region" evidence="10">
    <location>
        <begin position="88"/>
        <end position="119"/>
    </location>
</feature>
<keyword evidence="9" id="KW-0131">Cell cycle</keyword>
<evidence type="ECO:0000256" key="1">
    <source>
        <dbReference type="ARBA" id="ARBA00004186"/>
    </source>
</evidence>
<evidence type="ECO:0000256" key="3">
    <source>
        <dbReference type="ARBA" id="ARBA00022490"/>
    </source>
</evidence>
<dbReference type="Pfam" id="PF14932">
    <property type="entry name" value="HAUS-augmin3"/>
    <property type="match status" value="1"/>
</dbReference>
<reference evidence="13" key="1">
    <citation type="submission" date="2025-08" db="UniProtKB">
        <authorList>
            <consortium name="RefSeq"/>
        </authorList>
    </citation>
    <scope>IDENTIFICATION</scope>
    <source>
        <tissue evidence="13">Tentacle</tissue>
    </source>
</reference>
<dbReference type="RefSeq" id="XP_031556301.1">
    <property type="nucleotide sequence ID" value="XM_031700441.1"/>
</dbReference>
<dbReference type="InParanoid" id="A0A6P8HKG6"/>
<keyword evidence="8" id="KW-0206">Cytoskeleton</keyword>
<evidence type="ECO:0000256" key="4">
    <source>
        <dbReference type="ARBA" id="ARBA00022618"/>
    </source>
</evidence>
<evidence type="ECO:0000256" key="8">
    <source>
        <dbReference type="ARBA" id="ARBA00023212"/>
    </source>
</evidence>
<gene>
    <name evidence="13" type="primary">LOC116293050</name>
</gene>
<dbReference type="GO" id="GO:0031023">
    <property type="term" value="P:microtubule organizing center organization"/>
    <property type="evidence" value="ECO:0007669"/>
    <property type="project" value="TreeGrafter"/>
</dbReference>
<dbReference type="AlphaFoldDB" id="A0A6P8HKG6"/>